<dbReference type="PANTHER" id="PTHR43271">
    <property type="entry name" value="BLL2771 PROTEIN"/>
    <property type="match status" value="1"/>
</dbReference>
<dbReference type="InterPro" id="IPR011701">
    <property type="entry name" value="MFS"/>
</dbReference>
<dbReference type="OrthoDB" id="63984at2"/>
<dbReference type="InterPro" id="IPR020846">
    <property type="entry name" value="MFS_dom"/>
</dbReference>
<keyword evidence="5 8" id="KW-0812">Transmembrane</keyword>
<evidence type="ECO:0000256" key="3">
    <source>
        <dbReference type="ARBA" id="ARBA00022448"/>
    </source>
</evidence>
<keyword evidence="7 8" id="KW-0472">Membrane</keyword>
<feature type="transmembrane region" description="Helical" evidence="8">
    <location>
        <begin position="161"/>
        <end position="186"/>
    </location>
</feature>
<dbReference type="Gene3D" id="1.20.1250.20">
    <property type="entry name" value="MFS general substrate transporter like domains"/>
    <property type="match status" value="1"/>
</dbReference>
<feature type="transmembrane region" description="Helical" evidence="8">
    <location>
        <begin position="12"/>
        <end position="34"/>
    </location>
</feature>
<feature type="transmembrane region" description="Helical" evidence="8">
    <location>
        <begin position="338"/>
        <end position="356"/>
    </location>
</feature>
<evidence type="ECO:0000259" key="9">
    <source>
        <dbReference type="PROSITE" id="PS50850"/>
    </source>
</evidence>
<evidence type="ECO:0000313" key="11">
    <source>
        <dbReference type="Proteomes" id="UP000001062"/>
    </source>
</evidence>
<keyword evidence="6 8" id="KW-1133">Transmembrane helix</keyword>
<evidence type="ECO:0000256" key="7">
    <source>
        <dbReference type="ARBA" id="ARBA00023136"/>
    </source>
</evidence>
<dbReference type="GO" id="GO:0022857">
    <property type="term" value="F:transmembrane transporter activity"/>
    <property type="evidence" value="ECO:0007669"/>
    <property type="project" value="InterPro"/>
</dbReference>
<dbReference type="AlphaFoldDB" id="F2JXE6"/>
<feature type="transmembrane region" description="Helical" evidence="8">
    <location>
        <begin position="362"/>
        <end position="382"/>
    </location>
</feature>
<feature type="domain" description="Major facilitator superfamily (MFS) profile" evidence="9">
    <location>
        <begin position="12"/>
        <end position="389"/>
    </location>
</feature>
<dbReference type="Pfam" id="PF07690">
    <property type="entry name" value="MFS_1"/>
    <property type="match status" value="1"/>
</dbReference>
<keyword evidence="3" id="KW-0813">Transport</keyword>
<keyword evidence="4" id="KW-1003">Cell membrane</keyword>
<dbReference type="CDD" id="cd17324">
    <property type="entry name" value="MFS_NepI_like"/>
    <property type="match status" value="1"/>
</dbReference>
<comment type="subcellular location">
    <subcellularLocation>
        <location evidence="1">Cell membrane</location>
        <topology evidence="1">Multi-pass membrane protein</topology>
    </subcellularLocation>
</comment>
<dbReference type="eggNOG" id="COG2814">
    <property type="taxonomic scope" value="Bacteria"/>
</dbReference>
<dbReference type="HOGENOM" id="CLU_001265_19_3_6"/>
<dbReference type="KEGG" id="mme:Marme_2614"/>
<feature type="transmembrane region" description="Helical" evidence="8">
    <location>
        <begin position="216"/>
        <end position="236"/>
    </location>
</feature>
<feature type="transmembrane region" description="Helical" evidence="8">
    <location>
        <begin position="78"/>
        <end position="97"/>
    </location>
</feature>
<dbReference type="STRING" id="717774.Marme_2614"/>
<feature type="transmembrane region" description="Helical" evidence="8">
    <location>
        <begin position="103"/>
        <end position="125"/>
    </location>
</feature>
<feature type="transmembrane region" description="Helical" evidence="8">
    <location>
        <begin position="132"/>
        <end position="155"/>
    </location>
</feature>
<feature type="transmembrane region" description="Helical" evidence="8">
    <location>
        <begin position="304"/>
        <end position="326"/>
    </location>
</feature>
<feature type="transmembrane region" description="Helical" evidence="8">
    <location>
        <begin position="248"/>
        <end position="268"/>
    </location>
</feature>
<evidence type="ECO:0000256" key="2">
    <source>
        <dbReference type="ARBA" id="ARBA00008335"/>
    </source>
</evidence>
<dbReference type="PRINTS" id="PR01036">
    <property type="entry name" value="TCRTETB"/>
</dbReference>
<dbReference type="PATRIC" id="fig|717774.3.peg.2699"/>
<protein>
    <submittedName>
        <fullName evidence="10">Major facilitator superfamily MFS_1</fullName>
    </submittedName>
</protein>
<gene>
    <name evidence="10" type="ordered locus">Marme_2614</name>
</gene>
<evidence type="ECO:0000256" key="1">
    <source>
        <dbReference type="ARBA" id="ARBA00004651"/>
    </source>
</evidence>
<evidence type="ECO:0000256" key="5">
    <source>
        <dbReference type="ARBA" id="ARBA00022692"/>
    </source>
</evidence>
<dbReference type="RefSeq" id="WP_013661749.1">
    <property type="nucleotide sequence ID" value="NC_015276.1"/>
</dbReference>
<reference evidence="10 11" key="1">
    <citation type="journal article" date="2012" name="Stand. Genomic Sci.">
        <title>Complete genome sequence of the melanogenic marine bacterium Marinomonas mediterranea type strain (MMB-1(T)).</title>
        <authorList>
            <person name="Lucas-Elio P."/>
            <person name="Goodwin L."/>
            <person name="Woyke T."/>
            <person name="Pitluck S."/>
            <person name="Nolan M."/>
            <person name="Kyrpides N.C."/>
            <person name="Detter J.C."/>
            <person name="Copeland A."/>
            <person name="Teshima H."/>
            <person name="Bruce D."/>
            <person name="Detter C."/>
            <person name="Tapia R."/>
            <person name="Han S."/>
            <person name="Land M.L."/>
            <person name="Ivanova N."/>
            <person name="Mikhailova N."/>
            <person name="Johnston A.W."/>
            <person name="Sanchez-Amat A."/>
        </authorList>
    </citation>
    <scope>NUCLEOTIDE SEQUENCE [LARGE SCALE GENOMIC DNA]</scope>
    <source>
        <strain evidence="11">ATCC 700492 / JCM 21426 / NBRC 103028 / MMB-1</strain>
    </source>
</reference>
<evidence type="ECO:0000256" key="8">
    <source>
        <dbReference type="SAM" id="Phobius"/>
    </source>
</evidence>
<dbReference type="Proteomes" id="UP000001062">
    <property type="component" value="Chromosome"/>
</dbReference>
<keyword evidence="11" id="KW-1185">Reference proteome</keyword>
<comment type="similarity">
    <text evidence="2">Belongs to the major facilitator superfamily.</text>
</comment>
<dbReference type="InterPro" id="IPR036259">
    <property type="entry name" value="MFS_trans_sf"/>
</dbReference>
<dbReference type="GO" id="GO:0005886">
    <property type="term" value="C:plasma membrane"/>
    <property type="evidence" value="ECO:0007669"/>
    <property type="project" value="UniProtKB-SubCell"/>
</dbReference>
<dbReference type="EMBL" id="CP002583">
    <property type="protein sequence ID" value="ADZ91846.1"/>
    <property type="molecule type" value="Genomic_DNA"/>
</dbReference>
<dbReference type="PROSITE" id="PS50850">
    <property type="entry name" value="MFS"/>
    <property type="match status" value="1"/>
</dbReference>
<feature type="transmembrane region" description="Helical" evidence="8">
    <location>
        <begin position="280"/>
        <end position="298"/>
    </location>
</feature>
<evidence type="ECO:0000256" key="4">
    <source>
        <dbReference type="ARBA" id="ARBA00022475"/>
    </source>
</evidence>
<dbReference type="PANTHER" id="PTHR43271:SF1">
    <property type="entry name" value="INNER MEMBRANE TRANSPORT PROTEIN YNFM"/>
    <property type="match status" value="1"/>
</dbReference>
<sequence length="402" mass="43440">MIQTNSPVFWRGTFALVIGSFMVFANVYVTQPLLPMLANAFSISPLQASGSFTITTFTLGLSLLIYGPLSDALGRRGLMLLTLLGTTLTTFCLSFVANYEMLLALRGIQGFFLAGLPAIAVAYLSDEYAPDALLIAVGLYISGNSIGGIGGRLIGGFFGEWIGPFATFGLMSVISAVCLLCVFYLLPPSKHFQPKTLNVKSIKGDIAAHLKNRRLLTCYLIGGFSFFIFINQYSYITFVLEQAPYSLSAKYVGLLFLTYLAGTLGSALSGKLATRFTQPSIMIMGTSIFIIGSLVTLGDSLLAIILGLLTNSFGFFVCHSTCSAFVSRNADKAKASASSLYLVFYYLGASLGGFYLDPFWHYGGWNAIIVGSWIILGAVLTLEIHLLRQHNRKAIISKCPSN</sequence>
<name>F2JXE6_MARM1</name>
<proteinExistence type="inferred from homology"/>
<evidence type="ECO:0000256" key="6">
    <source>
        <dbReference type="ARBA" id="ARBA00022989"/>
    </source>
</evidence>
<accession>F2JXE6</accession>
<organism evidence="10 11">
    <name type="scientific">Marinomonas mediterranea (strain ATCC 700492 / JCM 21426 / NBRC 103028 / MMB-1)</name>
    <dbReference type="NCBI Taxonomy" id="717774"/>
    <lineage>
        <taxon>Bacteria</taxon>
        <taxon>Pseudomonadati</taxon>
        <taxon>Pseudomonadota</taxon>
        <taxon>Gammaproteobacteria</taxon>
        <taxon>Oceanospirillales</taxon>
        <taxon>Oceanospirillaceae</taxon>
        <taxon>Marinomonas</taxon>
    </lineage>
</organism>
<evidence type="ECO:0000313" key="10">
    <source>
        <dbReference type="EMBL" id="ADZ91846.1"/>
    </source>
</evidence>
<dbReference type="SUPFAM" id="SSF103473">
    <property type="entry name" value="MFS general substrate transporter"/>
    <property type="match status" value="1"/>
</dbReference>
<feature type="transmembrane region" description="Helical" evidence="8">
    <location>
        <begin position="46"/>
        <end position="66"/>
    </location>
</feature>